<feature type="transmembrane region" description="Helical" evidence="6">
    <location>
        <begin position="70"/>
        <end position="89"/>
    </location>
</feature>
<dbReference type="EMBL" id="BCNV01000001">
    <property type="protein sequence ID" value="GAS82997.1"/>
    <property type="molecule type" value="Genomic_DNA"/>
</dbReference>
<feature type="transmembrane region" description="Helical" evidence="6">
    <location>
        <begin position="304"/>
        <end position="321"/>
    </location>
</feature>
<name>A0A117I205_PAEAM</name>
<feature type="transmembrane region" description="Helical" evidence="6">
    <location>
        <begin position="37"/>
        <end position="58"/>
    </location>
</feature>
<dbReference type="CDD" id="cd06173">
    <property type="entry name" value="MFS_MefA_like"/>
    <property type="match status" value="1"/>
</dbReference>
<dbReference type="Gene3D" id="1.20.1250.20">
    <property type="entry name" value="MFS general substrate transporter like domains"/>
    <property type="match status" value="1"/>
</dbReference>
<evidence type="ECO:0000256" key="5">
    <source>
        <dbReference type="ARBA" id="ARBA00023136"/>
    </source>
</evidence>
<feature type="transmembrane region" description="Helical" evidence="6">
    <location>
        <begin position="217"/>
        <end position="241"/>
    </location>
</feature>
<organism evidence="7 8">
    <name type="scientific">Paenibacillus amylolyticus</name>
    <dbReference type="NCBI Taxonomy" id="1451"/>
    <lineage>
        <taxon>Bacteria</taxon>
        <taxon>Bacillati</taxon>
        <taxon>Bacillota</taxon>
        <taxon>Bacilli</taxon>
        <taxon>Bacillales</taxon>
        <taxon>Paenibacillaceae</taxon>
        <taxon>Paenibacillus</taxon>
    </lineage>
</organism>
<dbReference type="GO" id="GO:0005886">
    <property type="term" value="C:plasma membrane"/>
    <property type="evidence" value="ECO:0007669"/>
    <property type="project" value="UniProtKB-SubCell"/>
</dbReference>
<accession>A0A117I205</accession>
<keyword evidence="4 6" id="KW-1133">Transmembrane helix</keyword>
<dbReference type="InterPro" id="IPR036259">
    <property type="entry name" value="MFS_trans_sf"/>
</dbReference>
<feature type="transmembrane region" description="Helical" evidence="6">
    <location>
        <begin position="342"/>
        <end position="365"/>
    </location>
</feature>
<keyword evidence="3 6" id="KW-0812">Transmembrane</keyword>
<dbReference type="Proteomes" id="UP000069697">
    <property type="component" value="Unassembled WGS sequence"/>
</dbReference>
<feature type="transmembrane region" description="Helical" evidence="6">
    <location>
        <begin position="281"/>
        <end position="298"/>
    </location>
</feature>
<reference evidence="8" key="2">
    <citation type="submission" date="2016-01" db="EMBL/GenBank/DDBJ databases">
        <title>Draft Genome Sequence of Paenibacillus amylolyticus Heshi-A3 that Was Isolated from Fermented Rice Bran with Aging Salted Mackerel, Which Was Named Heshiko as Traditional Fermented Seafood in Japan.</title>
        <authorList>
            <person name="Akuzawa S."/>
            <person name="Nakagawa J."/>
            <person name="Kanekatsu T."/>
            <person name="Kubota E."/>
            <person name="Ohtake R."/>
            <person name="Suzuki T."/>
            <person name="Kanesaki Y."/>
        </authorList>
    </citation>
    <scope>NUCLEOTIDE SEQUENCE [LARGE SCALE GENOMIC DNA]</scope>
    <source>
        <strain evidence="8">Heshi-A3</strain>
    </source>
</reference>
<evidence type="ECO:0000256" key="2">
    <source>
        <dbReference type="ARBA" id="ARBA00022475"/>
    </source>
</evidence>
<dbReference type="SUPFAM" id="SSF103473">
    <property type="entry name" value="MFS general substrate transporter"/>
    <property type="match status" value="1"/>
</dbReference>
<feature type="transmembrane region" description="Helical" evidence="6">
    <location>
        <begin position="371"/>
        <end position="391"/>
    </location>
</feature>
<comment type="subcellular location">
    <subcellularLocation>
        <location evidence="1">Cell membrane</location>
        <topology evidence="1">Multi-pass membrane protein</topology>
    </subcellularLocation>
</comment>
<comment type="caution">
    <text evidence="7">The sequence shown here is derived from an EMBL/GenBank/DDBJ whole genome shotgun (WGS) entry which is preliminary data.</text>
</comment>
<dbReference type="Pfam" id="PF07690">
    <property type="entry name" value="MFS_1"/>
    <property type="match status" value="1"/>
</dbReference>
<evidence type="ECO:0000256" key="3">
    <source>
        <dbReference type="ARBA" id="ARBA00022692"/>
    </source>
</evidence>
<dbReference type="InterPro" id="IPR011701">
    <property type="entry name" value="MFS"/>
</dbReference>
<keyword evidence="5 6" id="KW-0472">Membrane</keyword>
<feature type="transmembrane region" description="Helical" evidence="6">
    <location>
        <begin position="95"/>
        <end position="112"/>
    </location>
</feature>
<evidence type="ECO:0000313" key="8">
    <source>
        <dbReference type="Proteomes" id="UP000069697"/>
    </source>
</evidence>
<protein>
    <recommendedName>
        <fullName evidence="9">MFS transporter</fullName>
    </recommendedName>
</protein>
<reference evidence="7 8" key="1">
    <citation type="journal article" date="2016" name="Genome Announc.">
        <title>Draft Genome Sequence of Paenibacillus amylolyticus Heshi-A3, Isolated from Fermented Rice Bran in a Japanese Fermented Seafood Dish.</title>
        <authorList>
            <person name="Akuzawa S."/>
            <person name="Nagaoka J."/>
            <person name="Kanekatsu M."/>
            <person name="Kubota E."/>
            <person name="Ohtake R."/>
            <person name="Suzuki T."/>
            <person name="Kanesaki Y."/>
        </authorList>
    </citation>
    <scope>NUCLEOTIDE SEQUENCE [LARGE SCALE GENOMIC DNA]</scope>
    <source>
        <strain evidence="7 8">Heshi-A3</strain>
    </source>
</reference>
<proteinExistence type="predicted"/>
<evidence type="ECO:0000313" key="7">
    <source>
        <dbReference type="EMBL" id="GAS82997.1"/>
    </source>
</evidence>
<evidence type="ECO:0008006" key="9">
    <source>
        <dbReference type="Google" id="ProtNLM"/>
    </source>
</evidence>
<evidence type="ECO:0000256" key="1">
    <source>
        <dbReference type="ARBA" id="ARBA00004651"/>
    </source>
</evidence>
<dbReference type="AlphaFoldDB" id="A0A117I205"/>
<feature type="transmembrane region" description="Helical" evidence="6">
    <location>
        <begin position="165"/>
        <end position="185"/>
    </location>
</feature>
<dbReference type="GO" id="GO:0022857">
    <property type="term" value="F:transmembrane transporter activity"/>
    <property type="evidence" value="ECO:0007669"/>
    <property type="project" value="InterPro"/>
</dbReference>
<feature type="transmembrane region" description="Helical" evidence="6">
    <location>
        <begin position="253"/>
        <end position="274"/>
    </location>
</feature>
<keyword evidence="2" id="KW-1003">Cell membrane</keyword>
<dbReference type="PANTHER" id="PTHR23513:SF19">
    <property type="entry name" value="MAJOR FACILITATOR SUPERFAMILY (MFS) PROFILE DOMAIN-CONTAINING PROTEIN"/>
    <property type="match status" value="1"/>
</dbReference>
<dbReference type="PANTHER" id="PTHR23513">
    <property type="entry name" value="INTEGRAL MEMBRANE EFFLUX PROTEIN-RELATED"/>
    <property type="match status" value="1"/>
</dbReference>
<feature type="transmembrane region" description="Helical" evidence="6">
    <location>
        <begin position="12"/>
        <end position="31"/>
    </location>
</feature>
<evidence type="ECO:0000256" key="6">
    <source>
        <dbReference type="SAM" id="Phobius"/>
    </source>
</evidence>
<gene>
    <name evidence="7" type="ORF">PAHA3_3073</name>
</gene>
<sequence length="407" mass="44721">MNIAFYPYWAAKTLLSLINVIYIMVITTFIYSQTGSVLYAAMFPFIRIIAHITSGFTLPLLVKRFSFSKLLITIPVAKAFLMTGIAISLNHLTTQLPLLLIGVVILSFLEGWESPLLDTLTPRLVQGEDLAKTNSLLSFSNQTVTIVGFAMTGFAVMNWGASQTFWAATSLSWAVLIFLIALGSLTRDIEQPEKLIVTRKVLRKGWSMLWTIPSLRLITLMDVTQALAGSIWIGAITLAFAKEALARGEGWWGLMNSSYAAGTMLGGILALALAKRIQKHLIASMTMGSLLLSLMTIVYGLNSLPWLALALCILMGPVYQIRDMAQQTAFQRSVPAESLSQVYAAQGVLISTVMSVSIVIFGLVVDQLDVRWVYLIGGALFIVSAICSISLNRVHRNEHIVKHTKNM</sequence>
<feature type="transmembrane region" description="Helical" evidence="6">
    <location>
        <begin position="133"/>
        <end position="159"/>
    </location>
</feature>
<evidence type="ECO:0000256" key="4">
    <source>
        <dbReference type="ARBA" id="ARBA00022989"/>
    </source>
</evidence>
<dbReference type="RefSeq" id="WP_062835422.1">
    <property type="nucleotide sequence ID" value="NZ_BCNV01000001.1"/>
</dbReference>